<sequence>MSEQGSRRYPRTFGGLIGSMIVLVVVVVPLVLVTHWWGDARRDQANDELGLSQGADWVGTVRTVQSAQGDTGVKIRVVYPRTLPTGWYANTEPGFQPGKHPVWTMNFAKGESSYVGLELGPGTPRSLAKKNIDANPKAGKPVTIDTAVGDSWTPWSDAGGDHGYSRKVGGSTLIVWGPKDADVRAFLGLLTTKPLR</sequence>
<reference evidence="2 3" key="1">
    <citation type="submission" date="2024-07" db="EMBL/GenBank/DDBJ databases">
        <authorList>
            <person name="Lee S."/>
            <person name="Kang M."/>
        </authorList>
    </citation>
    <scope>NUCLEOTIDE SEQUENCE [LARGE SCALE GENOMIC DNA]</scope>
    <source>
        <strain evidence="2 3">DS6</strain>
    </source>
</reference>
<keyword evidence="1" id="KW-1133">Transmembrane helix</keyword>
<dbReference type="Pfam" id="PF14030">
    <property type="entry name" value="DUF4245"/>
    <property type="match status" value="1"/>
</dbReference>
<proteinExistence type="predicted"/>
<keyword evidence="1" id="KW-0472">Membrane</keyword>
<keyword evidence="3" id="KW-1185">Reference proteome</keyword>
<keyword evidence="1" id="KW-0812">Transmembrane</keyword>
<evidence type="ECO:0000313" key="3">
    <source>
        <dbReference type="Proteomes" id="UP001556631"/>
    </source>
</evidence>
<dbReference type="InterPro" id="IPR025339">
    <property type="entry name" value="DUF4245"/>
</dbReference>
<accession>A0ABV3SXH0</accession>
<evidence type="ECO:0000313" key="2">
    <source>
        <dbReference type="EMBL" id="MEX0427646.1"/>
    </source>
</evidence>
<dbReference type="RefSeq" id="WP_367993229.1">
    <property type="nucleotide sequence ID" value="NZ_JBFPJR010000011.1"/>
</dbReference>
<dbReference type="EMBL" id="JBFPJR010000011">
    <property type="protein sequence ID" value="MEX0427646.1"/>
    <property type="molecule type" value="Genomic_DNA"/>
</dbReference>
<organism evidence="2 3">
    <name type="scientific">Nocardioides eburneus</name>
    <dbReference type="NCBI Taxonomy" id="3231482"/>
    <lineage>
        <taxon>Bacteria</taxon>
        <taxon>Bacillati</taxon>
        <taxon>Actinomycetota</taxon>
        <taxon>Actinomycetes</taxon>
        <taxon>Propionibacteriales</taxon>
        <taxon>Nocardioidaceae</taxon>
        <taxon>Nocardioides</taxon>
    </lineage>
</organism>
<feature type="transmembrane region" description="Helical" evidence="1">
    <location>
        <begin position="12"/>
        <end position="37"/>
    </location>
</feature>
<evidence type="ECO:0000256" key="1">
    <source>
        <dbReference type="SAM" id="Phobius"/>
    </source>
</evidence>
<gene>
    <name evidence="2" type="ORF">AB3X52_08450</name>
</gene>
<dbReference type="Proteomes" id="UP001556631">
    <property type="component" value="Unassembled WGS sequence"/>
</dbReference>
<comment type="caution">
    <text evidence="2">The sequence shown here is derived from an EMBL/GenBank/DDBJ whole genome shotgun (WGS) entry which is preliminary data.</text>
</comment>
<name>A0ABV3SXH0_9ACTN</name>
<protein>
    <submittedName>
        <fullName evidence="2">DUF4245 family protein</fullName>
    </submittedName>
</protein>